<dbReference type="GO" id="GO:0050479">
    <property type="term" value="F:glyceryl-ether monooxygenase activity"/>
    <property type="evidence" value="ECO:0007669"/>
    <property type="project" value="TreeGrafter"/>
</dbReference>
<evidence type="ECO:0000256" key="1">
    <source>
        <dbReference type="ARBA" id="ARBA00004127"/>
    </source>
</evidence>
<dbReference type="GO" id="GO:0016020">
    <property type="term" value="C:membrane"/>
    <property type="evidence" value="ECO:0007669"/>
    <property type="project" value="GOC"/>
</dbReference>
<feature type="transmembrane region" description="Helical" evidence="7">
    <location>
        <begin position="66"/>
        <end position="85"/>
    </location>
</feature>
<evidence type="ECO:0000256" key="6">
    <source>
        <dbReference type="ARBA" id="ARBA00023136"/>
    </source>
</evidence>
<dbReference type="GO" id="GO:0012505">
    <property type="term" value="C:endomembrane system"/>
    <property type="evidence" value="ECO:0007669"/>
    <property type="project" value="UniProtKB-SubCell"/>
</dbReference>
<dbReference type="InterPro" id="IPR006694">
    <property type="entry name" value="Fatty_acid_hydroxylase"/>
</dbReference>
<dbReference type="Pfam" id="PF11154">
    <property type="entry name" value="DUF2934"/>
    <property type="match status" value="1"/>
</dbReference>
<keyword evidence="2 7" id="KW-0812">Transmembrane</keyword>
<dbReference type="EMBL" id="PTIZ01000009">
    <property type="protein sequence ID" value="PPK74379.1"/>
    <property type="molecule type" value="Genomic_DNA"/>
</dbReference>
<reference evidence="9 10" key="1">
    <citation type="submission" date="2018-02" db="EMBL/GenBank/DDBJ databases">
        <title>Subsurface microbial communities from deep shales in Ohio and West Virginia, USA.</title>
        <authorList>
            <person name="Wrighton K."/>
        </authorList>
    </citation>
    <scope>NUCLEOTIDE SEQUENCE [LARGE SCALE GENOMIC DNA]</scope>
    <source>
        <strain evidence="9 10">OWC-DMM</strain>
    </source>
</reference>
<dbReference type="GO" id="GO:0005506">
    <property type="term" value="F:iron ion binding"/>
    <property type="evidence" value="ECO:0007669"/>
    <property type="project" value="InterPro"/>
</dbReference>
<keyword evidence="5" id="KW-0443">Lipid metabolism</keyword>
<feature type="transmembrane region" description="Helical" evidence="7">
    <location>
        <begin position="20"/>
        <end position="45"/>
    </location>
</feature>
<evidence type="ECO:0000313" key="9">
    <source>
        <dbReference type="EMBL" id="PPK74379.1"/>
    </source>
</evidence>
<accession>A0A2S6HA66</accession>
<comment type="subcellular location">
    <subcellularLocation>
        <location evidence="1">Endomembrane system</location>
        <topology evidence="1">Multi-pass membrane protein</topology>
    </subcellularLocation>
</comment>
<comment type="caution">
    <text evidence="9">The sequence shown here is derived from an EMBL/GenBank/DDBJ whole genome shotgun (WGS) entry which is preliminary data.</text>
</comment>
<sequence length="354" mass="40612">MLSELKSSATLLQSYLTWLINMSSGGLAIYILFMFFTLFLMVEFCEPREKIPPKQLRQSYRANIELFVFNSVVMSMLSVPSLLILAEQFSDKGLLNPIHNPAERAVLSFLAIDLLLYFLHKASHRFDCLWMFHKVHHNDPCLNVSTAFRIHFLEVVIINLVKAMAVVILGIDGALLLMNEAIITFFTLLHHTNISFRGERFLGGLIITPYLHRVHHSTQRDEHDRNYGAVLSIWDRLFGTLAELEPAAIGVKGSAAQDLIGLVKCGFTMTGGSPVSLDVMIAEAAYYKAEKRGFRPGNEHRDWLEAKNEIIRSVYDERRVRNKLMRIWRAVIRSMNIALQGRNRKYPLYRKQMN</sequence>
<dbReference type="InterPro" id="IPR021327">
    <property type="entry name" value="DUF2934"/>
</dbReference>
<evidence type="ECO:0000259" key="8">
    <source>
        <dbReference type="Pfam" id="PF04116"/>
    </source>
</evidence>
<dbReference type="GO" id="GO:0008610">
    <property type="term" value="P:lipid biosynthetic process"/>
    <property type="evidence" value="ECO:0007669"/>
    <property type="project" value="InterPro"/>
</dbReference>
<keyword evidence="6 7" id="KW-0472">Membrane</keyword>
<evidence type="ECO:0000256" key="3">
    <source>
        <dbReference type="ARBA" id="ARBA00022989"/>
    </source>
</evidence>
<evidence type="ECO:0000313" key="10">
    <source>
        <dbReference type="Proteomes" id="UP000240010"/>
    </source>
</evidence>
<organism evidence="9 10">
    <name type="scientific">Methylobacter tundripaludum</name>
    <dbReference type="NCBI Taxonomy" id="173365"/>
    <lineage>
        <taxon>Bacteria</taxon>
        <taxon>Pseudomonadati</taxon>
        <taxon>Pseudomonadota</taxon>
        <taxon>Gammaproteobacteria</taxon>
        <taxon>Methylococcales</taxon>
        <taxon>Methylococcaceae</taxon>
        <taxon>Methylobacter</taxon>
    </lineage>
</organism>
<dbReference type="PANTHER" id="PTHR21624">
    <property type="entry name" value="STEROL DESATURASE-RELATED PROTEIN"/>
    <property type="match status" value="1"/>
</dbReference>
<evidence type="ECO:0000256" key="5">
    <source>
        <dbReference type="ARBA" id="ARBA00023098"/>
    </source>
</evidence>
<keyword evidence="3 7" id="KW-1133">Transmembrane helix</keyword>
<feature type="domain" description="Fatty acid hydroxylase" evidence="8">
    <location>
        <begin position="106"/>
        <end position="240"/>
    </location>
</feature>
<dbReference type="PANTHER" id="PTHR21624:SF1">
    <property type="entry name" value="ALKYLGLYCEROL MONOOXYGENASE"/>
    <property type="match status" value="1"/>
</dbReference>
<keyword evidence="4" id="KW-0560">Oxidoreductase</keyword>
<evidence type="ECO:0000256" key="4">
    <source>
        <dbReference type="ARBA" id="ARBA00023002"/>
    </source>
</evidence>
<dbReference type="InterPro" id="IPR051689">
    <property type="entry name" value="Sterol_desaturase/TMEM195"/>
</dbReference>
<dbReference type="Pfam" id="PF04116">
    <property type="entry name" value="FA_hydroxylase"/>
    <property type="match status" value="1"/>
</dbReference>
<gene>
    <name evidence="9" type="ORF">B0F87_10921</name>
</gene>
<evidence type="ECO:0000256" key="7">
    <source>
        <dbReference type="SAM" id="Phobius"/>
    </source>
</evidence>
<protein>
    <submittedName>
        <fullName evidence="9">Sterol desaturase/sphingolipid hydroxylase (Fatty acid hydroxylase superfamily)</fullName>
    </submittedName>
</protein>
<feature type="transmembrane region" description="Helical" evidence="7">
    <location>
        <begin position="105"/>
        <end position="120"/>
    </location>
</feature>
<proteinExistence type="predicted"/>
<name>A0A2S6HA66_9GAMM</name>
<evidence type="ECO:0000256" key="2">
    <source>
        <dbReference type="ARBA" id="ARBA00022692"/>
    </source>
</evidence>
<dbReference type="GO" id="GO:0006643">
    <property type="term" value="P:membrane lipid metabolic process"/>
    <property type="evidence" value="ECO:0007669"/>
    <property type="project" value="TreeGrafter"/>
</dbReference>
<dbReference type="RefSeq" id="WP_104429747.1">
    <property type="nucleotide sequence ID" value="NZ_PTIZ01000009.1"/>
</dbReference>
<dbReference type="AlphaFoldDB" id="A0A2S6HA66"/>
<dbReference type="Proteomes" id="UP000240010">
    <property type="component" value="Unassembled WGS sequence"/>
</dbReference>